<evidence type="ECO:0000259" key="4">
    <source>
        <dbReference type="Pfam" id="PF02719"/>
    </source>
</evidence>
<protein>
    <submittedName>
        <fullName evidence="5">Nucleoside-diphosphate sugar epimerase/dehydratase</fullName>
    </submittedName>
</protein>
<dbReference type="Proteomes" id="UP001343492">
    <property type="component" value="Unassembled WGS sequence"/>
</dbReference>
<keyword evidence="3" id="KW-1133">Transmembrane helix</keyword>
<comment type="similarity">
    <text evidence="1">Belongs to the polysaccharide synthase family.</text>
</comment>
<dbReference type="CDD" id="cd05237">
    <property type="entry name" value="UDP_invert_4-6DH_SDR_e"/>
    <property type="match status" value="1"/>
</dbReference>
<reference evidence="5 6" key="1">
    <citation type="submission" date="2024-01" db="EMBL/GenBank/DDBJ databases">
        <title>The genome sequence of Erythrobacteraceae sp. strain 1XM1-14.</title>
        <authorList>
            <person name="Liu Y."/>
        </authorList>
    </citation>
    <scope>NUCLEOTIDE SEQUENCE [LARGE SCALE GENOMIC DNA]</scope>
    <source>
        <strain evidence="5 6">1XM1-14</strain>
    </source>
</reference>
<dbReference type="SUPFAM" id="SSF51735">
    <property type="entry name" value="NAD(P)-binding Rossmann-fold domains"/>
    <property type="match status" value="2"/>
</dbReference>
<feature type="transmembrane region" description="Helical" evidence="3">
    <location>
        <begin position="38"/>
        <end position="58"/>
    </location>
</feature>
<feature type="region of interest" description="Disordered" evidence="2">
    <location>
        <begin position="614"/>
        <end position="641"/>
    </location>
</feature>
<dbReference type="InterPro" id="IPR036291">
    <property type="entry name" value="NAD(P)-bd_dom_sf"/>
</dbReference>
<evidence type="ECO:0000313" key="6">
    <source>
        <dbReference type="Proteomes" id="UP001343492"/>
    </source>
</evidence>
<sequence length="641" mass="69329">MSKIALQVAADSALLLGLFLFAMTLRLESVAFASSAKVWLVFGFAGAAAITTFWLSGLYRTLVRFLTGKIIVAIGRGVAVLALSMLALNAFFDAGIPRSVAIMTSALALLAIGGMRFFVRQIFRGPLQLSKRPVAIYGAGDAGLELLNSLFHGRDYAPIAFIDDDRRLQGLMIGGCRVHPPSALPQLMNSVGLDAVLLALPNIGPVRRREILSQLEKLQLEVKTIPSLSDIITGKAKISQLRHVTPEELLGRDPVPPDEQLLGRNITGKVVMVTGAGGSIGSELCRQILDQSPLALVLYEMSELALYSIEGELSETVKRLERSAKIIPILGSVQDEARLDAVMKAFKVQTIYHAAAYKHVPIVEENIVEGIRNNAFGTLAAARLAHKNGIERFILISTDKAVRPTNVMGATKRIAELICQGLAQQDTRTVYSMVRFGNVLGSSGSVIPRFTSQIEAGGPVMVTHPEINRYFMTIPEASQLVIQAGAMAQGGDVFVLDMGKPIKIADLAVTMVKLQGLKPYFADHANEVDHEDGDVAIHFTGLRKGEKLYEELLIGTDPKPTTHPRVMTASEASVPMSDLVDALKRLRHACDNFDLSEARLILAELPIDYAPTDNEVGDLTWSASQAGDTAERPAARSERPA</sequence>
<evidence type="ECO:0000256" key="1">
    <source>
        <dbReference type="ARBA" id="ARBA00007430"/>
    </source>
</evidence>
<feature type="domain" description="Polysaccharide biosynthesis protein CapD-like" evidence="4">
    <location>
        <begin position="271"/>
        <end position="569"/>
    </location>
</feature>
<organism evidence="5 6">
    <name type="scientific">Altererythrobacter litoralis</name>
    <dbReference type="NCBI Taxonomy" id="3113904"/>
    <lineage>
        <taxon>Bacteria</taxon>
        <taxon>Pseudomonadati</taxon>
        <taxon>Pseudomonadota</taxon>
        <taxon>Alphaproteobacteria</taxon>
        <taxon>Sphingomonadales</taxon>
        <taxon>Erythrobacteraceae</taxon>
        <taxon>Altererythrobacter</taxon>
    </lineage>
</organism>
<evidence type="ECO:0000256" key="2">
    <source>
        <dbReference type="SAM" id="MobiDB-lite"/>
    </source>
</evidence>
<dbReference type="InterPro" id="IPR003869">
    <property type="entry name" value="Polysac_CapD-like"/>
</dbReference>
<feature type="transmembrane region" description="Helical" evidence="3">
    <location>
        <begin position="70"/>
        <end position="92"/>
    </location>
</feature>
<proteinExistence type="inferred from homology"/>
<dbReference type="RefSeq" id="WP_354144767.1">
    <property type="nucleotide sequence ID" value="NZ_JAZDQV010000007.1"/>
</dbReference>
<keyword evidence="3" id="KW-0472">Membrane</keyword>
<feature type="transmembrane region" description="Helical" evidence="3">
    <location>
        <begin position="98"/>
        <end position="119"/>
    </location>
</feature>
<evidence type="ECO:0000256" key="3">
    <source>
        <dbReference type="SAM" id="Phobius"/>
    </source>
</evidence>
<gene>
    <name evidence="5" type="ORF">VRS74_08195</name>
</gene>
<dbReference type="EMBL" id="JAZDQV010000007">
    <property type="protein sequence ID" value="MEE1877660.1"/>
    <property type="molecule type" value="Genomic_DNA"/>
</dbReference>
<keyword evidence="6" id="KW-1185">Reference proteome</keyword>
<dbReference type="PANTHER" id="PTHR43318">
    <property type="entry name" value="UDP-N-ACETYLGLUCOSAMINE 4,6-DEHYDRATASE"/>
    <property type="match status" value="1"/>
</dbReference>
<comment type="caution">
    <text evidence="5">The sequence shown here is derived from an EMBL/GenBank/DDBJ whole genome shotgun (WGS) entry which is preliminary data.</text>
</comment>
<dbReference type="InterPro" id="IPR051203">
    <property type="entry name" value="Polysaccharide_Synthase-Rel"/>
</dbReference>
<name>A0ABU7GFV8_9SPHN</name>
<dbReference type="PANTHER" id="PTHR43318:SF1">
    <property type="entry name" value="POLYSACCHARIDE BIOSYNTHESIS PROTEIN EPSC-RELATED"/>
    <property type="match status" value="1"/>
</dbReference>
<accession>A0ABU7GFV8</accession>
<evidence type="ECO:0000313" key="5">
    <source>
        <dbReference type="EMBL" id="MEE1877660.1"/>
    </source>
</evidence>
<feature type="transmembrane region" description="Helical" evidence="3">
    <location>
        <begin position="12"/>
        <end position="32"/>
    </location>
</feature>
<keyword evidence="3" id="KW-0812">Transmembrane</keyword>
<feature type="compositionally biased region" description="Basic and acidic residues" evidence="2">
    <location>
        <begin position="629"/>
        <end position="641"/>
    </location>
</feature>
<dbReference type="Gene3D" id="3.40.50.720">
    <property type="entry name" value="NAD(P)-binding Rossmann-like Domain"/>
    <property type="match status" value="2"/>
</dbReference>
<dbReference type="Pfam" id="PF02719">
    <property type="entry name" value="Polysacc_synt_2"/>
    <property type="match status" value="1"/>
</dbReference>